<dbReference type="InterPro" id="IPR017871">
    <property type="entry name" value="ABC_transporter-like_CS"/>
</dbReference>
<evidence type="ECO:0000313" key="6">
    <source>
        <dbReference type="EMBL" id="QUI25326.1"/>
    </source>
</evidence>
<dbReference type="SMART" id="SM00382">
    <property type="entry name" value="AAA"/>
    <property type="match status" value="2"/>
</dbReference>
<dbReference type="Proteomes" id="UP000683246">
    <property type="component" value="Chromosome"/>
</dbReference>
<dbReference type="InterPro" id="IPR003439">
    <property type="entry name" value="ABC_transporter-like_ATP-bd"/>
</dbReference>
<dbReference type="PANTHER" id="PTHR43776:SF7">
    <property type="entry name" value="D,D-DIPEPTIDE TRANSPORT ATP-BINDING PROTEIN DDPF-RELATED"/>
    <property type="match status" value="1"/>
</dbReference>
<dbReference type="InterPro" id="IPR050319">
    <property type="entry name" value="ABC_transp_ATP-bind"/>
</dbReference>
<reference evidence="6" key="1">
    <citation type="submission" date="2020-07" db="EMBL/GenBank/DDBJ databases">
        <title>Vallitalea pronyensis genome.</title>
        <authorList>
            <person name="Postec A."/>
        </authorList>
    </citation>
    <scope>NUCLEOTIDE SEQUENCE</scope>
    <source>
        <strain evidence="6">FatNI3</strain>
    </source>
</reference>
<feature type="domain" description="ABC transporter" evidence="5">
    <location>
        <begin position="2"/>
        <end position="241"/>
    </location>
</feature>
<dbReference type="GO" id="GO:0055085">
    <property type="term" value="P:transmembrane transport"/>
    <property type="evidence" value="ECO:0007669"/>
    <property type="project" value="UniProtKB-ARBA"/>
</dbReference>
<dbReference type="AlphaFoldDB" id="A0A8J8MPS9"/>
<dbReference type="EMBL" id="CP058649">
    <property type="protein sequence ID" value="QUI25326.1"/>
    <property type="molecule type" value="Genomic_DNA"/>
</dbReference>
<keyword evidence="4 6" id="KW-0067">ATP-binding</keyword>
<keyword evidence="3" id="KW-0547">Nucleotide-binding</keyword>
<evidence type="ECO:0000259" key="5">
    <source>
        <dbReference type="PROSITE" id="PS50893"/>
    </source>
</evidence>
<accession>A0A8J8MPS9</accession>
<dbReference type="KEGG" id="vpy:HZI73_24830"/>
<dbReference type="PROSITE" id="PS50893">
    <property type="entry name" value="ABC_TRANSPORTER_2"/>
    <property type="match status" value="2"/>
</dbReference>
<dbReference type="InterPro" id="IPR013563">
    <property type="entry name" value="Oligopep_ABC_C"/>
</dbReference>
<dbReference type="InterPro" id="IPR003593">
    <property type="entry name" value="AAA+_ATPase"/>
</dbReference>
<dbReference type="InterPro" id="IPR027417">
    <property type="entry name" value="P-loop_NTPase"/>
</dbReference>
<evidence type="ECO:0000256" key="1">
    <source>
        <dbReference type="ARBA" id="ARBA00005417"/>
    </source>
</evidence>
<dbReference type="GO" id="GO:0016887">
    <property type="term" value="F:ATP hydrolysis activity"/>
    <property type="evidence" value="ECO:0007669"/>
    <property type="project" value="InterPro"/>
</dbReference>
<sequence>MIHIKDVNIAYGDDNIIQGINLRFKKNSITAIIGESGTGKTSLGLGLMGLSKGQISGNIIVNGQNILEYSKEKMKEYRWNTTSIVFQNTGDLLNPTVNILEQVKESMISHGYCSIKEAIQRSIALLLQVGISESYHLTYPAQLSGGQIQKVLLAMALANDPEVLILDEPTSALDPLTKQDMIQLIKKVAADKTVILITHDFSVSRSLAEDVVVLYGGHVVEQGAASKILTIPKHPYTRGLLRAYPNMSTTKDLQGIRGHIQPSQNGCPFANRCTQKQTLCSKEIPKLRDIQGRMIACHRGGIMSLLRGENITKKYQKTTVLKALNFNVYEGESLAVVGESGSGKTTLAKCIMGLEEMNSGKLFYCGKEVRHHKAFYKQVQIIYQNPLASINRHFDTLRAVKEPLDIFHMGTKEQKREKVLDALEEVHLPTDERFLRRVPYELSGGESQRVAIARALILQPKLLIADEATSALDVSVQAKIMKLFMELQEKRGLTLLFITHNIALARKISDKMLVLKDGEIIESGHSAIITHTPNHPYTKNLIQAAPQIF</sequence>
<evidence type="ECO:0000256" key="4">
    <source>
        <dbReference type="ARBA" id="ARBA00022840"/>
    </source>
</evidence>
<dbReference type="RefSeq" id="WP_212696027.1">
    <property type="nucleotide sequence ID" value="NZ_CP058649.1"/>
</dbReference>
<evidence type="ECO:0000256" key="2">
    <source>
        <dbReference type="ARBA" id="ARBA00022448"/>
    </source>
</evidence>
<evidence type="ECO:0000256" key="3">
    <source>
        <dbReference type="ARBA" id="ARBA00022741"/>
    </source>
</evidence>
<organism evidence="6 7">
    <name type="scientific">Vallitalea pronyensis</name>
    <dbReference type="NCBI Taxonomy" id="1348613"/>
    <lineage>
        <taxon>Bacteria</taxon>
        <taxon>Bacillati</taxon>
        <taxon>Bacillota</taxon>
        <taxon>Clostridia</taxon>
        <taxon>Lachnospirales</taxon>
        <taxon>Vallitaleaceae</taxon>
        <taxon>Vallitalea</taxon>
    </lineage>
</organism>
<keyword evidence="7" id="KW-1185">Reference proteome</keyword>
<dbReference type="CDD" id="cd03257">
    <property type="entry name" value="ABC_NikE_OppD_transporters"/>
    <property type="match status" value="2"/>
</dbReference>
<gene>
    <name evidence="6" type="ORF">HZI73_24830</name>
</gene>
<dbReference type="GO" id="GO:0015833">
    <property type="term" value="P:peptide transport"/>
    <property type="evidence" value="ECO:0007669"/>
    <property type="project" value="InterPro"/>
</dbReference>
<keyword evidence="2" id="KW-0813">Transport</keyword>
<feature type="domain" description="ABC transporter" evidence="5">
    <location>
        <begin position="306"/>
        <end position="542"/>
    </location>
</feature>
<dbReference type="PROSITE" id="PS00211">
    <property type="entry name" value="ABC_TRANSPORTER_1"/>
    <property type="match status" value="2"/>
</dbReference>
<evidence type="ECO:0000313" key="7">
    <source>
        <dbReference type="Proteomes" id="UP000683246"/>
    </source>
</evidence>
<dbReference type="Pfam" id="PF08352">
    <property type="entry name" value="oligo_HPY"/>
    <property type="match status" value="2"/>
</dbReference>
<dbReference type="GO" id="GO:0005524">
    <property type="term" value="F:ATP binding"/>
    <property type="evidence" value="ECO:0007669"/>
    <property type="project" value="UniProtKB-KW"/>
</dbReference>
<dbReference type="Gene3D" id="3.40.50.300">
    <property type="entry name" value="P-loop containing nucleotide triphosphate hydrolases"/>
    <property type="match status" value="2"/>
</dbReference>
<dbReference type="PANTHER" id="PTHR43776">
    <property type="entry name" value="TRANSPORT ATP-BINDING PROTEIN"/>
    <property type="match status" value="1"/>
</dbReference>
<dbReference type="NCBIfam" id="NF008453">
    <property type="entry name" value="PRK11308.1"/>
    <property type="match status" value="2"/>
</dbReference>
<dbReference type="SUPFAM" id="SSF52540">
    <property type="entry name" value="P-loop containing nucleoside triphosphate hydrolases"/>
    <property type="match status" value="2"/>
</dbReference>
<comment type="similarity">
    <text evidence="1">Belongs to the ABC transporter superfamily.</text>
</comment>
<name>A0A8J8MPS9_9FIRM</name>
<dbReference type="NCBIfam" id="TIGR01727">
    <property type="entry name" value="oligo_HPY"/>
    <property type="match status" value="1"/>
</dbReference>
<protein>
    <submittedName>
        <fullName evidence="6">ABC transporter ATP-binding protein</fullName>
    </submittedName>
</protein>
<dbReference type="Pfam" id="PF00005">
    <property type="entry name" value="ABC_tran"/>
    <property type="match status" value="2"/>
</dbReference>
<proteinExistence type="inferred from homology"/>